<feature type="disulfide bond" evidence="2">
    <location>
        <begin position="56"/>
        <end position="117"/>
    </location>
</feature>
<reference evidence="4" key="1">
    <citation type="submission" date="2022-11" db="EMBL/GenBank/DDBJ databases">
        <title>Centuries of genome instability and evolution in soft-shell clam transmissible cancer (bioRxiv).</title>
        <authorList>
            <person name="Hart S.F.M."/>
            <person name="Yonemitsu M.A."/>
            <person name="Giersch R.M."/>
            <person name="Beal B.F."/>
            <person name="Arriagada G."/>
            <person name="Davis B.W."/>
            <person name="Ostrander E.A."/>
            <person name="Goff S.P."/>
            <person name="Metzger M.J."/>
        </authorList>
    </citation>
    <scope>NUCLEOTIDE SEQUENCE</scope>
    <source>
        <strain evidence="4">MELC-2E11</strain>
        <tissue evidence="4">Siphon/mantle</tissue>
    </source>
</reference>
<dbReference type="Pfam" id="PF00530">
    <property type="entry name" value="SRCR"/>
    <property type="match status" value="1"/>
</dbReference>
<dbReference type="InterPro" id="IPR001190">
    <property type="entry name" value="SRCR"/>
</dbReference>
<dbReference type="PANTHER" id="PTHR45817">
    <property type="entry name" value="LYSYL OXIDASE-LIKE-RELATED"/>
    <property type="match status" value="1"/>
</dbReference>
<dbReference type="PROSITE" id="PS50287">
    <property type="entry name" value="SRCR_2"/>
    <property type="match status" value="2"/>
</dbReference>
<dbReference type="PANTHER" id="PTHR45817:SF8">
    <property type="entry name" value="LYSYL OXIDASE HOMOLOG 1"/>
    <property type="match status" value="1"/>
</dbReference>
<dbReference type="SMART" id="SM00202">
    <property type="entry name" value="SR"/>
    <property type="match status" value="1"/>
</dbReference>
<dbReference type="Proteomes" id="UP001164746">
    <property type="component" value="Chromosome 2"/>
</dbReference>
<evidence type="ECO:0000256" key="2">
    <source>
        <dbReference type="PROSITE-ProRule" id="PRU00196"/>
    </source>
</evidence>
<evidence type="ECO:0000313" key="4">
    <source>
        <dbReference type="EMBL" id="WAQ95359.1"/>
    </source>
</evidence>
<dbReference type="Gene3D" id="3.10.250.10">
    <property type="entry name" value="SRCR-like domain"/>
    <property type="match status" value="1"/>
</dbReference>
<dbReference type="InterPro" id="IPR050912">
    <property type="entry name" value="LOX-like_protein"/>
</dbReference>
<name>A0ABY7DFY7_MYAAR</name>
<keyword evidence="5" id="KW-1185">Reference proteome</keyword>
<comment type="caution">
    <text evidence="2">Lacks conserved residue(s) required for the propagation of feature annotation.</text>
</comment>
<dbReference type="EMBL" id="CP111013">
    <property type="protein sequence ID" value="WAQ95359.1"/>
    <property type="molecule type" value="Genomic_DNA"/>
</dbReference>
<gene>
    <name evidence="4" type="ORF">MAR_028049</name>
</gene>
<accession>A0ABY7DFY7</accession>
<feature type="disulfide bond" evidence="2">
    <location>
        <begin position="86"/>
        <end position="96"/>
    </location>
</feature>
<evidence type="ECO:0000259" key="3">
    <source>
        <dbReference type="PROSITE" id="PS50287"/>
    </source>
</evidence>
<feature type="domain" description="SRCR" evidence="3">
    <location>
        <begin position="19"/>
        <end position="118"/>
    </location>
</feature>
<evidence type="ECO:0000256" key="1">
    <source>
        <dbReference type="ARBA" id="ARBA00023157"/>
    </source>
</evidence>
<organism evidence="4 5">
    <name type="scientific">Mya arenaria</name>
    <name type="common">Soft-shell clam</name>
    <dbReference type="NCBI Taxonomy" id="6604"/>
    <lineage>
        <taxon>Eukaryota</taxon>
        <taxon>Metazoa</taxon>
        <taxon>Spiralia</taxon>
        <taxon>Lophotrochozoa</taxon>
        <taxon>Mollusca</taxon>
        <taxon>Bivalvia</taxon>
        <taxon>Autobranchia</taxon>
        <taxon>Heteroconchia</taxon>
        <taxon>Euheterodonta</taxon>
        <taxon>Imparidentia</taxon>
        <taxon>Neoheterodontei</taxon>
        <taxon>Myida</taxon>
        <taxon>Myoidea</taxon>
        <taxon>Myidae</taxon>
        <taxon>Mya</taxon>
    </lineage>
</organism>
<protein>
    <submittedName>
        <fullName evidence="4">NETR-like protein</fullName>
    </submittedName>
</protein>
<proteinExistence type="predicted"/>
<keyword evidence="1 2" id="KW-1015">Disulfide bond</keyword>
<dbReference type="SUPFAM" id="SSF56487">
    <property type="entry name" value="SRCR-like"/>
    <property type="match status" value="1"/>
</dbReference>
<dbReference type="InterPro" id="IPR036772">
    <property type="entry name" value="SRCR-like_dom_sf"/>
</dbReference>
<sequence>MMMPKLYAGKPEYVYDSEIRLVGGKTNFDGEVEIKYKNIWRKIQSFSGKKTVDWICSFLGFNFSSDAASTSTRQKDFSYLFQSLQCRDDESDISLCRSSDWGNNYVSGYSYSAGVNCYTPVRLAELTDKVTDSEIRLVGGKTNFDGEIEIEYKNIWRKIQSFSGKKTVDWICSFLGFNFSR</sequence>
<evidence type="ECO:0000313" key="5">
    <source>
        <dbReference type="Proteomes" id="UP001164746"/>
    </source>
</evidence>
<feature type="domain" description="SRCR" evidence="3">
    <location>
        <begin position="135"/>
        <end position="159"/>
    </location>
</feature>